<comment type="caution">
    <text evidence="2">The sequence shown here is derived from an EMBL/GenBank/DDBJ whole genome shotgun (WGS) entry which is preliminary data.</text>
</comment>
<evidence type="ECO:0000256" key="1">
    <source>
        <dbReference type="SAM" id="MobiDB-lite"/>
    </source>
</evidence>
<evidence type="ECO:0000313" key="2">
    <source>
        <dbReference type="EMBL" id="GAA0150534.1"/>
    </source>
</evidence>
<dbReference type="AlphaFoldDB" id="A0AAV3PFV5"/>
<gene>
    <name evidence="2" type="ORF">LIER_37128</name>
</gene>
<feature type="region of interest" description="Disordered" evidence="1">
    <location>
        <begin position="29"/>
        <end position="84"/>
    </location>
</feature>
<organism evidence="2 3">
    <name type="scientific">Lithospermum erythrorhizon</name>
    <name type="common">Purple gromwell</name>
    <name type="synonym">Lithospermum officinale var. erythrorhizon</name>
    <dbReference type="NCBI Taxonomy" id="34254"/>
    <lineage>
        <taxon>Eukaryota</taxon>
        <taxon>Viridiplantae</taxon>
        <taxon>Streptophyta</taxon>
        <taxon>Embryophyta</taxon>
        <taxon>Tracheophyta</taxon>
        <taxon>Spermatophyta</taxon>
        <taxon>Magnoliopsida</taxon>
        <taxon>eudicotyledons</taxon>
        <taxon>Gunneridae</taxon>
        <taxon>Pentapetalae</taxon>
        <taxon>asterids</taxon>
        <taxon>lamiids</taxon>
        <taxon>Boraginales</taxon>
        <taxon>Boraginaceae</taxon>
        <taxon>Boraginoideae</taxon>
        <taxon>Lithospermeae</taxon>
        <taxon>Lithospermum</taxon>
    </lineage>
</organism>
<feature type="compositionally biased region" description="Basic and acidic residues" evidence="1">
    <location>
        <begin position="30"/>
        <end position="42"/>
    </location>
</feature>
<name>A0AAV3PFV5_LITER</name>
<sequence>MQRSWEEVGLDRSPVIARGRARFWEIQLDELDRPTLHPDKTGARLPLGDPQSKGPRPNRLAPGQLIGPDQRNRPSLVGGSDSLDETLNMFKFRSTSGLTNNRKRSIMKVQSKKRHHPYQALTHLSPSKKPTISRLDLEVSISQNEQVEAAEQPRRE</sequence>
<proteinExistence type="predicted"/>
<protein>
    <submittedName>
        <fullName evidence="2">Uncharacterized protein</fullName>
    </submittedName>
</protein>
<feature type="region of interest" description="Disordered" evidence="1">
    <location>
        <begin position="109"/>
        <end position="132"/>
    </location>
</feature>
<keyword evidence="3" id="KW-1185">Reference proteome</keyword>
<reference evidence="2 3" key="1">
    <citation type="submission" date="2024-01" db="EMBL/GenBank/DDBJ databases">
        <title>The complete chloroplast genome sequence of Lithospermum erythrorhizon: insights into the phylogenetic relationship among Boraginaceae species and the maternal lineages of purple gromwells.</title>
        <authorList>
            <person name="Okada T."/>
            <person name="Watanabe K."/>
        </authorList>
    </citation>
    <scope>NUCLEOTIDE SEQUENCE [LARGE SCALE GENOMIC DNA]</scope>
</reference>
<dbReference type="Proteomes" id="UP001454036">
    <property type="component" value="Unassembled WGS sequence"/>
</dbReference>
<dbReference type="EMBL" id="BAABME010017563">
    <property type="protein sequence ID" value="GAA0150534.1"/>
    <property type="molecule type" value="Genomic_DNA"/>
</dbReference>
<accession>A0AAV3PFV5</accession>
<evidence type="ECO:0000313" key="3">
    <source>
        <dbReference type="Proteomes" id="UP001454036"/>
    </source>
</evidence>